<evidence type="ECO:0000256" key="5">
    <source>
        <dbReference type="ARBA" id="ARBA00022989"/>
    </source>
</evidence>
<dbReference type="OrthoDB" id="6745403at2759"/>
<comment type="caution">
    <text evidence="9">The sequence shown here is derived from an EMBL/GenBank/DDBJ whole genome shotgun (WGS) entry which is preliminary data.</text>
</comment>
<dbReference type="Pfam" id="PF01956">
    <property type="entry name" value="EMC3_TMCO1"/>
    <property type="match status" value="1"/>
</dbReference>
<comment type="subcellular location">
    <subcellularLocation>
        <location evidence="1">Membrane</location>
        <topology evidence="1">Multi-pass membrane protein</topology>
    </subcellularLocation>
</comment>
<dbReference type="GO" id="GO:0072546">
    <property type="term" value="C:EMC complex"/>
    <property type="evidence" value="ECO:0007669"/>
    <property type="project" value="TreeGrafter"/>
</dbReference>
<evidence type="ECO:0000313" key="9">
    <source>
        <dbReference type="EMBL" id="KAA8911200.1"/>
    </source>
</evidence>
<gene>
    <name evidence="9" type="ORF">TRICI_003922</name>
</gene>
<dbReference type="VEuPathDB" id="FungiDB:TRICI_003922"/>
<dbReference type="SMART" id="SM01415">
    <property type="entry name" value="DUF106"/>
    <property type="match status" value="1"/>
</dbReference>
<organism evidence="9 10">
    <name type="scientific">Trichomonascus ciferrii</name>
    <dbReference type="NCBI Taxonomy" id="44093"/>
    <lineage>
        <taxon>Eukaryota</taxon>
        <taxon>Fungi</taxon>
        <taxon>Dikarya</taxon>
        <taxon>Ascomycota</taxon>
        <taxon>Saccharomycotina</taxon>
        <taxon>Dipodascomycetes</taxon>
        <taxon>Dipodascales</taxon>
        <taxon>Trichomonascaceae</taxon>
        <taxon>Trichomonascus</taxon>
        <taxon>Trichomonascus ciferrii complex</taxon>
    </lineage>
</organism>
<feature type="transmembrane region" description="Helical" evidence="8">
    <location>
        <begin position="12"/>
        <end position="34"/>
    </location>
</feature>
<dbReference type="InterPro" id="IPR008568">
    <property type="entry name" value="EMC3"/>
</dbReference>
<dbReference type="PIRSF" id="PIRSF010045">
    <property type="entry name" value="DUF850_TM_euk"/>
    <property type="match status" value="1"/>
</dbReference>
<keyword evidence="10" id="KW-1185">Reference proteome</keyword>
<evidence type="ECO:0000256" key="8">
    <source>
        <dbReference type="SAM" id="Phobius"/>
    </source>
</evidence>
<evidence type="ECO:0000256" key="6">
    <source>
        <dbReference type="ARBA" id="ARBA00023136"/>
    </source>
</evidence>
<dbReference type="GO" id="GO:0034975">
    <property type="term" value="P:protein folding in endoplasmic reticulum"/>
    <property type="evidence" value="ECO:0007669"/>
    <property type="project" value="TreeGrafter"/>
</dbReference>
<sequence length="257" mass="28753">MSVPDLVLDPSLRQWVLFPILFVMILVGILRHYATVLLQPGPKKGDSKSVREQQFLQYSGKLRANADVLPAESFQMRQSYLSQQMKEGRYLKDPEAAGAGGPPNMLTDPKSMDGMIEMMKGQIMMVVPQTIMMGWINAFFAGFVLMRLPFPLTIRFKDMLQSGVATKDLDVRWVSSLSWYFLNLLGLQSVYSLILGGGNSAGGMAAMGANPAMMNVQQPGMDYKKLYQAEAENLELVKHSYLLDGVENRILAQYRNN</sequence>
<feature type="transmembrane region" description="Helical" evidence="8">
    <location>
        <begin position="123"/>
        <end position="146"/>
    </location>
</feature>
<proteinExistence type="inferred from homology"/>
<evidence type="ECO:0000256" key="1">
    <source>
        <dbReference type="ARBA" id="ARBA00004141"/>
    </source>
</evidence>
<name>A0A642V2P8_9ASCO</name>
<dbReference type="InterPro" id="IPR002809">
    <property type="entry name" value="EMC3/TMCO1"/>
</dbReference>
<keyword evidence="4 8" id="KW-0812">Transmembrane</keyword>
<evidence type="ECO:0000256" key="2">
    <source>
        <dbReference type="ARBA" id="ARBA00005376"/>
    </source>
</evidence>
<evidence type="ECO:0000256" key="3">
    <source>
        <dbReference type="ARBA" id="ARBA00020822"/>
    </source>
</evidence>
<accession>A0A642V2P8</accession>
<keyword evidence="5 8" id="KW-1133">Transmembrane helix</keyword>
<evidence type="ECO:0000256" key="7">
    <source>
        <dbReference type="PIRNR" id="PIRNR010045"/>
    </source>
</evidence>
<dbReference type="PANTHER" id="PTHR13116:SF5">
    <property type="entry name" value="ER MEMBRANE PROTEIN COMPLEX SUBUNIT 3"/>
    <property type="match status" value="1"/>
</dbReference>
<dbReference type="EMBL" id="SWFS01000291">
    <property type="protein sequence ID" value="KAA8911200.1"/>
    <property type="molecule type" value="Genomic_DNA"/>
</dbReference>
<dbReference type="Proteomes" id="UP000761534">
    <property type="component" value="Unassembled WGS sequence"/>
</dbReference>
<protein>
    <recommendedName>
        <fullName evidence="3 7">ER membrane protein complex subunit 3</fullName>
    </recommendedName>
</protein>
<keyword evidence="6 8" id="KW-0472">Membrane</keyword>
<dbReference type="AlphaFoldDB" id="A0A642V2P8"/>
<evidence type="ECO:0000313" key="10">
    <source>
        <dbReference type="Proteomes" id="UP000761534"/>
    </source>
</evidence>
<comment type="function">
    <text evidence="7">The EMC seems to be required for efficient folding of proteins in the endoplasmic reticulum (ER).</text>
</comment>
<dbReference type="PANTHER" id="PTHR13116">
    <property type="entry name" value="ER MEMBRANE PROTEIN COMPLEX SUBUNIT 3"/>
    <property type="match status" value="1"/>
</dbReference>
<reference evidence="9" key="1">
    <citation type="journal article" date="2019" name="G3 (Bethesda)">
        <title>Genome Assemblies of Two Rare Opportunistic Yeast Pathogens: Diutina rugosa (syn. Candida rugosa) and Trichomonascus ciferrii (syn. Candida ciferrii).</title>
        <authorList>
            <person name="Mixao V."/>
            <person name="Saus E."/>
            <person name="Hansen A.P."/>
            <person name="Lass-Florl C."/>
            <person name="Gabaldon T."/>
        </authorList>
    </citation>
    <scope>NUCLEOTIDE SEQUENCE</scope>
    <source>
        <strain evidence="9">CBS 4856</strain>
    </source>
</reference>
<comment type="similarity">
    <text evidence="2 7">Belongs to the EMC3 family.</text>
</comment>
<evidence type="ECO:0000256" key="4">
    <source>
        <dbReference type="ARBA" id="ARBA00022692"/>
    </source>
</evidence>